<reference evidence="2" key="1">
    <citation type="journal article" date="2014" name="Science">
        <title>Ancient hybridizations among the ancestral genomes of bread wheat.</title>
        <authorList>
            <consortium name="International Wheat Genome Sequencing Consortium,"/>
            <person name="Marcussen T."/>
            <person name="Sandve S.R."/>
            <person name="Heier L."/>
            <person name="Spannagl M."/>
            <person name="Pfeifer M."/>
            <person name="Jakobsen K.S."/>
            <person name="Wulff B.B."/>
            <person name="Steuernagel B."/>
            <person name="Mayer K.F."/>
            <person name="Olsen O.A."/>
        </authorList>
    </citation>
    <scope>NUCLEOTIDE SEQUENCE [LARGE SCALE GENOMIC DNA]</scope>
    <source>
        <strain evidence="2">cv. AL8/78</strain>
    </source>
</reference>
<accession>A0A453C4V1</accession>
<evidence type="ECO:0000313" key="2">
    <source>
        <dbReference type="Proteomes" id="UP000015105"/>
    </source>
</evidence>
<dbReference type="EnsemblPlants" id="AET2Gv20734500.3">
    <property type="protein sequence ID" value="AET2Gv20734500.3"/>
    <property type="gene ID" value="AET2Gv20734500"/>
</dbReference>
<reference evidence="1" key="3">
    <citation type="journal article" date="2017" name="Nature">
        <title>Genome sequence of the progenitor of the wheat D genome Aegilops tauschii.</title>
        <authorList>
            <person name="Luo M.C."/>
            <person name="Gu Y.Q."/>
            <person name="Puiu D."/>
            <person name="Wang H."/>
            <person name="Twardziok S.O."/>
            <person name="Deal K.R."/>
            <person name="Huo N."/>
            <person name="Zhu T."/>
            <person name="Wang L."/>
            <person name="Wang Y."/>
            <person name="McGuire P.E."/>
            <person name="Liu S."/>
            <person name="Long H."/>
            <person name="Ramasamy R.K."/>
            <person name="Rodriguez J.C."/>
            <person name="Van S.L."/>
            <person name="Yuan L."/>
            <person name="Wang Z."/>
            <person name="Xia Z."/>
            <person name="Xiao L."/>
            <person name="Anderson O.D."/>
            <person name="Ouyang S."/>
            <person name="Liang Y."/>
            <person name="Zimin A.V."/>
            <person name="Pertea G."/>
            <person name="Qi P."/>
            <person name="Bennetzen J.L."/>
            <person name="Dai X."/>
            <person name="Dawson M.W."/>
            <person name="Muller H.G."/>
            <person name="Kugler K."/>
            <person name="Rivarola-Duarte L."/>
            <person name="Spannagl M."/>
            <person name="Mayer K.F.X."/>
            <person name="Lu F.H."/>
            <person name="Bevan M.W."/>
            <person name="Leroy P."/>
            <person name="Li P."/>
            <person name="You F.M."/>
            <person name="Sun Q."/>
            <person name="Liu Z."/>
            <person name="Lyons E."/>
            <person name="Wicker T."/>
            <person name="Salzberg S.L."/>
            <person name="Devos K.M."/>
            <person name="Dvorak J."/>
        </authorList>
    </citation>
    <scope>NUCLEOTIDE SEQUENCE [LARGE SCALE GENOMIC DNA]</scope>
    <source>
        <strain evidence="1">cv. AL8/78</strain>
    </source>
</reference>
<organism evidence="1 2">
    <name type="scientific">Aegilops tauschii subsp. strangulata</name>
    <name type="common">Goatgrass</name>
    <dbReference type="NCBI Taxonomy" id="200361"/>
    <lineage>
        <taxon>Eukaryota</taxon>
        <taxon>Viridiplantae</taxon>
        <taxon>Streptophyta</taxon>
        <taxon>Embryophyta</taxon>
        <taxon>Tracheophyta</taxon>
        <taxon>Spermatophyta</taxon>
        <taxon>Magnoliopsida</taxon>
        <taxon>Liliopsida</taxon>
        <taxon>Poales</taxon>
        <taxon>Poaceae</taxon>
        <taxon>BOP clade</taxon>
        <taxon>Pooideae</taxon>
        <taxon>Triticodae</taxon>
        <taxon>Triticeae</taxon>
        <taxon>Triticinae</taxon>
        <taxon>Aegilops</taxon>
    </lineage>
</organism>
<proteinExistence type="predicted"/>
<reference evidence="1" key="5">
    <citation type="journal article" date="2021" name="G3 (Bethesda)">
        <title>Aegilops tauschii genome assembly Aet v5.0 features greater sequence contiguity and improved annotation.</title>
        <authorList>
            <person name="Wang L."/>
            <person name="Zhu T."/>
            <person name="Rodriguez J.C."/>
            <person name="Deal K.R."/>
            <person name="Dubcovsky J."/>
            <person name="McGuire P.E."/>
            <person name="Lux T."/>
            <person name="Spannagl M."/>
            <person name="Mayer K.F.X."/>
            <person name="Baldrich P."/>
            <person name="Meyers B.C."/>
            <person name="Huo N."/>
            <person name="Gu Y.Q."/>
            <person name="Zhou H."/>
            <person name="Devos K.M."/>
            <person name="Bennetzen J.L."/>
            <person name="Unver T."/>
            <person name="Budak H."/>
            <person name="Gulick P.J."/>
            <person name="Galiba G."/>
            <person name="Kalapos B."/>
            <person name="Nelson D.R."/>
            <person name="Li P."/>
            <person name="You F.M."/>
            <person name="Luo M.C."/>
            <person name="Dvorak J."/>
        </authorList>
    </citation>
    <scope>NUCLEOTIDE SEQUENCE [LARGE SCALE GENOMIC DNA]</scope>
    <source>
        <strain evidence="1">cv. AL8/78</strain>
    </source>
</reference>
<dbReference type="Proteomes" id="UP000015105">
    <property type="component" value="Chromosome 2D"/>
</dbReference>
<name>A0A453C4V1_AEGTS</name>
<protein>
    <submittedName>
        <fullName evidence="1">Uncharacterized protein</fullName>
    </submittedName>
</protein>
<reference evidence="2" key="2">
    <citation type="journal article" date="2017" name="Nat. Plants">
        <title>The Aegilops tauschii genome reveals multiple impacts of transposons.</title>
        <authorList>
            <person name="Zhao G."/>
            <person name="Zou C."/>
            <person name="Li K."/>
            <person name="Wang K."/>
            <person name="Li T."/>
            <person name="Gao L."/>
            <person name="Zhang X."/>
            <person name="Wang H."/>
            <person name="Yang Z."/>
            <person name="Liu X."/>
            <person name="Jiang W."/>
            <person name="Mao L."/>
            <person name="Kong X."/>
            <person name="Jiao Y."/>
            <person name="Jia J."/>
        </authorList>
    </citation>
    <scope>NUCLEOTIDE SEQUENCE [LARGE SCALE GENOMIC DNA]</scope>
    <source>
        <strain evidence="2">cv. AL8/78</strain>
    </source>
</reference>
<dbReference type="Gramene" id="AET2Gv20734500.3">
    <property type="protein sequence ID" value="AET2Gv20734500.3"/>
    <property type="gene ID" value="AET2Gv20734500"/>
</dbReference>
<sequence>MLEKNLLSQAATPLEPPNLVLTCHSYCYSSSFGVCQLCCAGMLR</sequence>
<keyword evidence="2" id="KW-1185">Reference proteome</keyword>
<evidence type="ECO:0000313" key="1">
    <source>
        <dbReference type="EnsemblPlants" id="AET2Gv20734500.3"/>
    </source>
</evidence>
<dbReference type="AlphaFoldDB" id="A0A453C4V1"/>
<reference evidence="1" key="4">
    <citation type="submission" date="2019-03" db="UniProtKB">
        <authorList>
            <consortium name="EnsemblPlants"/>
        </authorList>
    </citation>
    <scope>IDENTIFICATION</scope>
</reference>